<comment type="caution">
    <text evidence="13">The sequence shown here is derived from an EMBL/GenBank/DDBJ whole genome shotgun (WGS) entry which is preliminary data.</text>
</comment>
<evidence type="ECO:0000256" key="10">
    <source>
        <dbReference type="ARBA" id="ARBA00023136"/>
    </source>
</evidence>
<keyword evidence="6 11" id="KW-0378">Hydrolase</keyword>
<evidence type="ECO:0000256" key="3">
    <source>
        <dbReference type="ARBA" id="ARBA00007931"/>
    </source>
</evidence>
<keyword evidence="5 11" id="KW-0812">Transmembrane</keyword>
<dbReference type="NCBIfam" id="TIGR00054">
    <property type="entry name" value="RIP metalloprotease RseP"/>
    <property type="match status" value="1"/>
</dbReference>
<dbReference type="Proteomes" id="UP000650081">
    <property type="component" value="Unassembled WGS sequence"/>
</dbReference>
<keyword evidence="9 11" id="KW-0482">Metalloprotease</keyword>
<dbReference type="GO" id="GO:0004222">
    <property type="term" value="F:metalloendopeptidase activity"/>
    <property type="evidence" value="ECO:0007669"/>
    <property type="project" value="InterPro"/>
</dbReference>
<dbReference type="EMBL" id="JACSIT010000147">
    <property type="protein sequence ID" value="MBC6996037.1"/>
    <property type="molecule type" value="Genomic_DNA"/>
</dbReference>
<name>A0A923PSL8_9BACT</name>
<keyword evidence="14" id="KW-1185">Reference proteome</keyword>
<dbReference type="Pfam" id="PF02163">
    <property type="entry name" value="Peptidase_M50"/>
    <property type="match status" value="1"/>
</dbReference>
<evidence type="ECO:0000256" key="2">
    <source>
        <dbReference type="ARBA" id="ARBA00004141"/>
    </source>
</evidence>
<gene>
    <name evidence="13" type="primary">rseP</name>
    <name evidence="13" type="ORF">H9S92_17845</name>
</gene>
<evidence type="ECO:0000256" key="11">
    <source>
        <dbReference type="RuleBase" id="RU362031"/>
    </source>
</evidence>
<evidence type="ECO:0000256" key="8">
    <source>
        <dbReference type="ARBA" id="ARBA00022989"/>
    </source>
</evidence>
<evidence type="ECO:0000256" key="6">
    <source>
        <dbReference type="ARBA" id="ARBA00022801"/>
    </source>
</evidence>
<organism evidence="13 14">
    <name type="scientific">Neolewinella lacunae</name>
    <dbReference type="NCBI Taxonomy" id="1517758"/>
    <lineage>
        <taxon>Bacteria</taxon>
        <taxon>Pseudomonadati</taxon>
        <taxon>Bacteroidota</taxon>
        <taxon>Saprospiria</taxon>
        <taxon>Saprospirales</taxon>
        <taxon>Lewinellaceae</taxon>
        <taxon>Neolewinella</taxon>
    </lineage>
</organism>
<comment type="subcellular location">
    <subcellularLocation>
        <location evidence="2">Membrane</location>
        <topology evidence="2">Multi-pass membrane protein</topology>
    </subcellularLocation>
</comment>
<keyword evidence="11" id="KW-0479">Metal-binding</keyword>
<comment type="similarity">
    <text evidence="3 11">Belongs to the peptidase M50B family.</text>
</comment>
<evidence type="ECO:0000256" key="7">
    <source>
        <dbReference type="ARBA" id="ARBA00022833"/>
    </source>
</evidence>
<evidence type="ECO:0000313" key="13">
    <source>
        <dbReference type="EMBL" id="MBC6996037.1"/>
    </source>
</evidence>
<protein>
    <recommendedName>
        <fullName evidence="11">Zinc metalloprotease</fullName>
        <ecNumber evidence="11">3.4.24.-</ecNumber>
    </recommendedName>
</protein>
<feature type="domain" description="PDZ" evidence="12">
    <location>
        <begin position="215"/>
        <end position="281"/>
    </location>
</feature>
<feature type="transmembrane region" description="Helical" evidence="11">
    <location>
        <begin position="421"/>
        <end position="439"/>
    </location>
</feature>
<evidence type="ECO:0000259" key="12">
    <source>
        <dbReference type="SMART" id="SM00228"/>
    </source>
</evidence>
<accession>A0A923PSL8</accession>
<keyword evidence="7 11" id="KW-0862">Zinc</keyword>
<dbReference type="PANTHER" id="PTHR42837">
    <property type="entry name" value="REGULATOR OF SIGMA-E PROTEASE RSEP"/>
    <property type="match status" value="1"/>
</dbReference>
<keyword evidence="4" id="KW-0645">Protease</keyword>
<dbReference type="InterPro" id="IPR004387">
    <property type="entry name" value="Pept_M50_Zn"/>
</dbReference>
<feature type="transmembrane region" description="Helical" evidence="11">
    <location>
        <begin position="373"/>
        <end position="395"/>
    </location>
</feature>
<reference evidence="13" key="1">
    <citation type="submission" date="2020-08" db="EMBL/GenBank/DDBJ databases">
        <title>Lewinella bacteria from marine environments.</title>
        <authorList>
            <person name="Zhong Y."/>
        </authorList>
    </citation>
    <scope>NUCLEOTIDE SEQUENCE</scope>
    <source>
        <strain evidence="13">KCTC 42187</strain>
    </source>
</reference>
<feature type="transmembrane region" description="Helical" evidence="11">
    <location>
        <begin position="103"/>
        <end position="128"/>
    </location>
</feature>
<keyword evidence="8 11" id="KW-1133">Transmembrane helix</keyword>
<dbReference type="RefSeq" id="WP_187468061.1">
    <property type="nucleotide sequence ID" value="NZ_JACSIT010000147.1"/>
</dbReference>
<dbReference type="InterPro" id="IPR041489">
    <property type="entry name" value="PDZ_6"/>
</dbReference>
<dbReference type="CDD" id="cd06163">
    <property type="entry name" value="S2P-M50_PDZ_RseP-like"/>
    <property type="match status" value="1"/>
</dbReference>
<dbReference type="AlphaFoldDB" id="A0A923PSL8"/>
<evidence type="ECO:0000313" key="14">
    <source>
        <dbReference type="Proteomes" id="UP000650081"/>
    </source>
</evidence>
<proteinExistence type="inferred from homology"/>
<dbReference type="EC" id="3.4.24.-" evidence="11"/>
<dbReference type="GO" id="GO:0046872">
    <property type="term" value="F:metal ion binding"/>
    <property type="evidence" value="ECO:0007669"/>
    <property type="project" value="UniProtKB-KW"/>
</dbReference>
<dbReference type="PANTHER" id="PTHR42837:SF2">
    <property type="entry name" value="MEMBRANE METALLOPROTEASE ARASP2, CHLOROPLASTIC-RELATED"/>
    <property type="match status" value="1"/>
</dbReference>
<dbReference type="SMART" id="SM00228">
    <property type="entry name" value="PDZ"/>
    <property type="match status" value="1"/>
</dbReference>
<dbReference type="GO" id="GO:0016020">
    <property type="term" value="C:membrane"/>
    <property type="evidence" value="ECO:0007669"/>
    <property type="project" value="UniProtKB-SubCell"/>
</dbReference>
<evidence type="ECO:0000256" key="1">
    <source>
        <dbReference type="ARBA" id="ARBA00001947"/>
    </source>
</evidence>
<keyword evidence="10 11" id="KW-0472">Membrane</keyword>
<dbReference type="InterPro" id="IPR008915">
    <property type="entry name" value="Peptidase_M50"/>
</dbReference>
<dbReference type="SUPFAM" id="SSF50156">
    <property type="entry name" value="PDZ domain-like"/>
    <property type="match status" value="2"/>
</dbReference>
<evidence type="ECO:0000256" key="4">
    <source>
        <dbReference type="ARBA" id="ARBA00022670"/>
    </source>
</evidence>
<dbReference type="InterPro" id="IPR036034">
    <property type="entry name" value="PDZ_sf"/>
</dbReference>
<comment type="cofactor">
    <cofactor evidence="1 11">
        <name>Zn(2+)</name>
        <dbReference type="ChEBI" id="CHEBI:29105"/>
    </cofactor>
</comment>
<sequence length="451" mass="50481">MDTLITIGQLVLSLSILIVLHEFGHFLPARLFGTRVEKFYLFFDPYFSLFKKQIGETEYGIGWLPLGGYVKISGMIDESFDTEQMQSEPQPWEFRSKPAWQRLIIMLGGVTVNFILGFFIYAMVLFAYGEEYLPAKNATAGIAVDSLGQAMGLATGDQLLRIGEVPFDRFNDRAVLRAVAIDNVRELTVARNGSEQTITIDNKWADILTRHENKRERLFTPRIPFVLGLVAEDGPAAKAGLKKEDRIVSINGVPTAYYDEFEAAIRGRKNETVVFGVQSKDNTTVREVSVTTNEDGKIRVAPAPPEYFYKTERIEYGFLESFPAGFNQGVQFLGDQFKAFGEMFKGNIKVTESLGGFASIGSMFGKTWVWERFWFMTASLSLILAFMNLLPIPALDGGHVMFLLYEVVSGRKPSDKFMERATMVGFVIVLGLVVLANGLDIWRGIKGFFGG</sequence>
<dbReference type="Pfam" id="PF17820">
    <property type="entry name" value="PDZ_6"/>
    <property type="match status" value="1"/>
</dbReference>
<dbReference type="Gene3D" id="2.30.42.10">
    <property type="match status" value="1"/>
</dbReference>
<evidence type="ECO:0000256" key="5">
    <source>
        <dbReference type="ARBA" id="ARBA00022692"/>
    </source>
</evidence>
<dbReference type="GO" id="GO:0006508">
    <property type="term" value="P:proteolysis"/>
    <property type="evidence" value="ECO:0007669"/>
    <property type="project" value="UniProtKB-KW"/>
</dbReference>
<dbReference type="InterPro" id="IPR001478">
    <property type="entry name" value="PDZ"/>
</dbReference>
<evidence type="ECO:0000256" key="9">
    <source>
        <dbReference type="ARBA" id="ARBA00023049"/>
    </source>
</evidence>